<name>A0A8J2RLE6_9CRUS</name>
<evidence type="ECO:0000313" key="1">
    <source>
        <dbReference type="EMBL" id="CAH0104665.1"/>
    </source>
</evidence>
<reference evidence="1" key="1">
    <citation type="submission" date="2021-11" db="EMBL/GenBank/DDBJ databases">
        <authorList>
            <person name="Schell T."/>
        </authorList>
    </citation>
    <scope>NUCLEOTIDE SEQUENCE</scope>
    <source>
        <strain evidence="1">M5</strain>
    </source>
</reference>
<evidence type="ECO:0000313" key="2">
    <source>
        <dbReference type="Proteomes" id="UP000789390"/>
    </source>
</evidence>
<proteinExistence type="predicted"/>
<accession>A0A8J2RLE6</accession>
<dbReference type="EMBL" id="CAKKLH010000148">
    <property type="protein sequence ID" value="CAH0104665.1"/>
    <property type="molecule type" value="Genomic_DNA"/>
</dbReference>
<organism evidence="1 2">
    <name type="scientific">Daphnia galeata</name>
    <dbReference type="NCBI Taxonomy" id="27404"/>
    <lineage>
        <taxon>Eukaryota</taxon>
        <taxon>Metazoa</taxon>
        <taxon>Ecdysozoa</taxon>
        <taxon>Arthropoda</taxon>
        <taxon>Crustacea</taxon>
        <taxon>Branchiopoda</taxon>
        <taxon>Diplostraca</taxon>
        <taxon>Cladocera</taxon>
        <taxon>Anomopoda</taxon>
        <taxon>Daphniidae</taxon>
        <taxon>Daphnia</taxon>
    </lineage>
</organism>
<comment type="caution">
    <text evidence="1">The sequence shown here is derived from an EMBL/GenBank/DDBJ whole genome shotgun (WGS) entry which is preliminary data.</text>
</comment>
<dbReference type="Proteomes" id="UP000789390">
    <property type="component" value="Unassembled WGS sequence"/>
</dbReference>
<keyword evidence="2" id="KW-1185">Reference proteome</keyword>
<protein>
    <submittedName>
        <fullName evidence="1">Uncharacterized protein</fullName>
    </submittedName>
</protein>
<gene>
    <name evidence="1" type="ORF">DGAL_LOCUS7576</name>
</gene>
<sequence>MDVFTTDSRLYEHTEESLIYGLSLNSVLIHQLLLPPLAPLAHHLIPWDAAALLDRRSCSSGWQSVVDHRPINTFSPSHVIIYRSLE</sequence>
<dbReference type="AlphaFoldDB" id="A0A8J2RLE6"/>